<evidence type="ECO:0000256" key="2">
    <source>
        <dbReference type="ARBA" id="ARBA00005684"/>
    </source>
</evidence>
<dbReference type="EMBL" id="JAZIBG010000017">
    <property type="protein sequence ID" value="MEF7613466.1"/>
    <property type="molecule type" value="Genomic_DNA"/>
</dbReference>
<evidence type="ECO:0000313" key="12">
    <source>
        <dbReference type="Proteomes" id="UP001336250"/>
    </source>
</evidence>
<evidence type="ECO:0000256" key="8">
    <source>
        <dbReference type="ARBA" id="ARBA00031423"/>
    </source>
</evidence>
<sequence length="503" mass="55426">MRFPRLSGILLHPTSLPGPHGSGDLGPAAYHFVDWLEGAGQSLWQILPLGGIGPGNSPYMSSSAFAGNPLLIDLGELQRHGWLDEADLVPEPGFDAMRVDFGLVVPYRMARLARAARRFAAAPGVHGAAHEAFCAEHASWLPDYALFMALWEHHGFIDWCGWPAPLAQRDAQALAQARVLHAERIAFHVFCQWSFFRQWKALRAHANARGVQIIGDAPIFIAHQSAEVWARQELFELGPDGGPTVVAGVPPDFFSETGQRWGNPLYRWSAHAAEGYAWWVERIRRIFELTDIVRIDHFRGFAGYWEIPADEPTAIHGRWLPGPGAALFDAVAAALGPLPIIAEDLGIITPDVVELRRRFRFPGMRILQFAFGGETDNAYLPHNHTPDSVVYTGTHDNNTTRGWWSAAGDGERTHVRAYLGTDDDGVVQALMRAAAASVADTVVHPMQDVLGLPGDARMNVPGVGEGSWSWRFGWDQVQPGHAHGLYALSRLYGRLRSSPQPKL</sequence>
<dbReference type="SUPFAM" id="SSF51445">
    <property type="entry name" value="(Trans)glycosidases"/>
    <property type="match status" value="1"/>
</dbReference>
<evidence type="ECO:0000256" key="4">
    <source>
        <dbReference type="ARBA" id="ARBA00020295"/>
    </source>
</evidence>
<dbReference type="PANTHER" id="PTHR32438">
    <property type="entry name" value="4-ALPHA-GLUCANOTRANSFERASE DPE1, CHLOROPLASTIC/AMYLOPLASTIC"/>
    <property type="match status" value="1"/>
</dbReference>
<evidence type="ECO:0000256" key="7">
    <source>
        <dbReference type="ARBA" id="ARBA00023277"/>
    </source>
</evidence>
<keyword evidence="7 10" id="KW-0119">Carbohydrate metabolism</keyword>
<name>A0AAW9Q0W0_9BURK</name>
<evidence type="ECO:0000256" key="5">
    <source>
        <dbReference type="ARBA" id="ARBA00022676"/>
    </source>
</evidence>
<comment type="caution">
    <text evidence="11">The sequence shown here is derived from an EMBL/GenBank/DDBJ whole genome shotgun (WGS) entry which is preliminary data.</text>
</comment>
<dbReference type="GO" id="GO:0004134">
    <property type="term" value="F:4-alpha-glucanotransferase activity"/>
    <property type="evidence" value="ECO:0007669"/>
    <property type="project" value="UniProtKB-EC"/>
</dbReference>
<dbReference type="InterPro" id="IPR017853">
    <property type="entry name" value="GH"/>
</dbReference>
<protein>
    <recommendedName>
        <fullName evidence="4 10">4-alpha-glucanotransferase</fullName>
        <ecNumber evidence="3 10">2.4.1.25</ecNumber>
    </recommendedName>
    <alternativeName>
        <fullName evidence="8 10">Amylomaltase</fullName>
    </alternativeName>
    <alternativeName>
        <fullName evidence="9 10">Disproportionating enzyme</fullName>
    </alternativeName>
</protein>
<accession>A0AAW9Q0W0</accession>
<dbReference type="PANTHER" id="PTHR32438:SF5">
    <property type="entry name" value="4-ALPHA-GLUCANOTRANSFERASE DPE1, CHLOROPLASTIC_AMYLOPLASTIC"/>
    <property type="match status" value="1"/>
</dbReference>
<gene>
    <name evidence="11" type="primary">malQ</name>
    <name evidence="11" type="ORF">V4F39_06035</name>
</gene>
<evidence type="ECO:0000313" key="11">
    <source>
        <dbReference type="EMBL" id="MEF7613466.1"/>
    </source>
</evidence>
<dbReference type="InterPro" id="IPR003385">
    <property type="entry name" value="Glyco_hydro_77"/>
</dbReference>
<dbReference type="Proteomes" id="UP001336250">
    <property type="component" value="Unassembled WGS sequence"/>
</dbReference>
<comment type="similarity">
    <text evidence="2 10">Belongs to the disproportionating enzyme family.</text>
</comment>
<evidence type="ECO:0000256" key="3">
    <source>
        <dbReference type="ARBA" id="ARBA00012560"/>
    </source>
</evidence>
<keyword evidence="12" id="KW-1185">Reference proteome</keyword>
<comment type="catalytic activity">
    <reaction evidence="1 10">
        <text>Transfers a segment of a (1-&gt;4)-alpha-D-glucan to a new position in an acceptor, which may be glucose or a (1-&gt;4)-alpha-D-glucan.</text>
        <dbReference type="EC" id="2.4.1.25"/>
    </reaction>
</comment>
<reference evidence="11 12" key="1">
    <citation type="submission" date="2024-02" db="EMBL/GenBank/DDBJ databases">
        <title>Genome sequence of Aquincola sp. MAHUQ-54.</title>
        <authorList>
            <person name="Huq M.A."/>
        </authorList>
    </citation>
    <scope>NUCLEOTIDE SEQUENCE [LARGE SCALE GENOMIC DNA]</scope>
    <source>
        <strain evidence="11 12">MAHUQ-54</strain>
    </source>
</reference>
<dbReference type="GO" id="GO:0005975">
    <property type="term" value="P:carbohydrate metabolic process"/>
    <property type="evidence" value="ECO:0007669"/>
    <property type="project" value="InterPro"/>
</dbReference>
<evidence type="ECO:0000256" key="10">
    <source>
        <dbReference type="RuleBase" id="RU361207"/>
    </source>
</evidence>
<keyword evidence="5 10" id="KW-0328">Glycosyltransferase</keyword>
<dbReference type="RefSeq" id="WP_332288405.1">
    <property type="nucleotide sequence ID" value="NZ_JAZIBG010000017.1"/>
</dbReference>
<dbReference type="AlphaFoldDB" id="A0AAW9Q0W0"/>
<dbReference type="NCBIfam" id="TIGR00217">
    <property type="entry name" value="malQ"/>
    <property type="match status" value="1"/>
</dbReference>
<evidence type="ECO:0000256" key="6">
    <source>
        <dbReference type="ARBA" id="ARBA00022679"/>
    </source>
</evidence>
<proteinExistence type="inferred from homology"/>
<dbReference type="NCBIfam" id="NF011080">
    <property type="entry name" value="PRK14508.1-3"/>
    <property type="match status" value="1"/>
</dbReference>
<dbReference type="Gene3D" id="3.20.20.80">
    <property type="entry name" value="Glycosidases"/>
    <property type="match status" value="1"/>
</dbReference>
<organism evidence="11 12">
    <name type="scientific">Aquincola agrisoli</name>
    <dbReference type="NCBI Taxonomy" id="3119538"/>
    <lineage>
        <taxon>Bacteria</taxon>
        <taxon>Pseudomonadati</taxon>
        <taxon>Pseudomonadota</taxon>
        <taxon>Betaproteobacteria</taxon>
        <taxon>Burkholderiales</taxon>
        <taxon>Sphaerotilaceae</taxon>
        <taxon>Aquincola</taxon>
    </lineage>
</organism>
<keyword evidence="6 10" id="KW-0808">Transferase</keyword>
<dbReference type="EC" id="2.4.1.25" evidence="3 10"/>
<dbReference type="Pfam" id="PF02446">
    <property type="entry name" value="Glyco_hydro_77"/>
    <property type="match status" value="1"/>
</dbReference>
<evidence type="ECO:0000256" key="1">
    <source>
        <dbReference type="ARBA" id="ARBA00000439"/>
    </source>
</evidence>
<evidence type="ECO:0000256" key="9">
    <source>
        <dbReference type="ARBA" id="ARBA00031501"/>
    </source>
</evidence>